<dbReference type="GO" id="GO:0016757">
    <property type="term" value="F:glycosyltransferase activity"/>
    <property type="evidence" value="ECO:0007669"/>
    <property type="project" value="UniProtKB-KW"/>
</dbReference>
<protein>
    <submittedName>
        <fullName evidence="5">Glycosyltransferase</fullName>
        <ecNumber evidence="5">2.4.-.-</ecNumber>
    </submittedName>
</protein>
<comment type="similarity">
    <text evidence="1">Belongs to the glycosyltransferase 2 family.</text>
</comment>
<dbReference type="Gene3D" id="3.90.550.10">
    <property type="entry name" value="Spore Coat Polysaccharide Biosynthesis Protein SpsA, Chain A"/>
    <property type="match status" value="1"/>
</dbReference>
<dbReference type="InterPro" id="IPR050834">
    <property type="entry name" value="Glycosyltransf_2"/>
</dbReference>
<evidence type="ECO:0000259" key="4">
    <source>
        <dbReference type="Pfam" id="PF00535"/>
    </source>
</evidence>
<feature type="domain" description="Glycosyltransferase 2-like" evidence="4">
    <location>
        <begin position="25"/>
        <end position="197"/>
    </location>
</feature>
<sequence>MISVTGQSNPLPMSPYLNRIKPWVSVICTSFNQEAYVEQGLQSVVDQHYPNVELIVIDNGSSDQSAKRIERFVQKHPAVRFIKNPTNRGLNQAFNQGLALASGRYVIDLAADDVLLPNRIARQADLFEQLAGPYAVVFSNAAYVDELGNQTALHYAVDAEGRARFKVPSGDVFKNVLESHFICTPTMMMRRDVLNELGGYDETLSFEDFDFWVRSSRLYHYAYLDEVLTQKRRLPNSMQAQVIMPGNQLLSSSLTVCYKAFDRCNHPAEYKALAGRVRQFIRKAFYAEQFDLALEFGQLLQRMDSPGALTSLILSLSRFHLPVNKLYRRYLKWNHPHQPAYQPAKLV</sequence>
<name>A0ABT0HQU7_9BACT</name>
<dbReference type="InterPro" id="IPR001173">
    <property type="entry name" value="Glyco_trans_2-like"/>
</dbReference>
<evidence type="ECO:0000313" key="6">
    <source>
        <dbReference type="Proteomes" id="UP001202180"/>
    </source>
</evidence>
<dbReference type="PANTHER" id="PTHR43685:SF5">
    <property type="entry name" value="GLYCOSYLTRANSFERASE EPSE-RELATED"/>
    <property type="match status" value="1"/>
</dbReference>
<evidence type="ECO:0000256" key="3">
    <source>
        <dbReference type="ARBA" id="ARBA00022679"/>
    </source>
</evidence>
<dbReference type="Pfam" id="PF00535">
    <property type="entry name" value="Glycos_transf_2"/>
    <property type="match status" value="1"/>
</dbReference>
<dbReference type="Proteomes" id="UP001202180">
    <property type="component" value="Unassembled WGS sequence"/>
</dbReference>
<keyword evidence="3 5" id="KW-0808">Transferase</keyword>
<evidence type="ECO:0000256" key="1">
    <source>
        <dbReference type="ARBA" id="ARBA00006739"/>
    </source>
</evidence>
<evidence type="ECO:0000256" key="2">
    <source>
        <dbReference type="ARBA" id="ARBA00022676"/>
    </source>
</evidence>
<evidence type="ECO:0000313" key="5">
    <source>
        <dbReference type="EMBL" id="MCK8494018.1"/>
    </source>
</evidence>
<comment type="caution">
    <text evidence="5">The sequence shown here is derived from an EMBL/GenBank/DDBJ whole genome shotgun (WGS) entry which is preliminary data.</text>
</comment>
<dbReference type="RefSeq" id="WP_248478619.1">
    <property type="nucleotide sequence ID" value="NZ_JALPRF010000003.1"/>
</dbReference>
<reference evidence="5 6" key="1">
    <citation type="submission" date="2022-04" db="EMBL/GenBank/DDBJ databases">
        <title>Spirosoma sp. strain RP8 genome sequencing and assembly.</title>
        <authorList>
            <person name="Jung Y."/>
        </authorList>
    </citation>
    <scope>NUCLEOTIDE SEQUENCE [LARGE SCALE GENOMIC DNA]</scope>
    <source>
        <strain evidence="5 6">RP8</strain>
    </source>
</reference>
<gene>
    <name evidence="5" type="ORF">M0L20_19285</name>
</gene>
<dbReference type="InterPro" id="IPR029044">
    <property type="entry name" value="Nucleotide-diphossugar_trans"/>
</dbReference>
<dbReference type="PANTHER" id="PTHR43685">
    <property type="entry name" value="GLYCOSYLTRANSFERASE"/>
    <property type="match status" value="1"/>
</dbReference>
<keyword evidence="6" id="KW-1185">Reference proteome</keyword>
<dbReference type="EC" id="2.4.-.-" evidence="5"/>
<dbReference type="EMBL" id="JALPRF010000003">
    <property type="protein sequence ID" value="MCK8494018.1"/>
    <property type="molecule type" value="Genomic_DNA"/>
</dbReference>
<organism evidence="5 6">
    <name type="scientific">Spirosoma liriopis</name>
    <dbReference type="NCBI Taxonomy" id="2937440"/>
    <lineage>
        <taxon>Bacteria</taxon>
        <taxon>Pseudomonadati</taxon>
        <taxon>Bacteroidota</taxon>
        <taxon>Cytophagia</taxon>
        <taxon>Cytophagales</taxon>
        <taxon>Cytophagaceae</taxon>
        <taxon>Spirosoma</taxon>
    </lineage>
</organism>
<keyword evidence="2 5" id="KW-0328">Glycosyltransferase</keyword>
<accession>A0ABT0HQU7</accession>
<proteinExistence type="inferred from homology"/>
<dbReference type="SUPFAM" id="SSF53448">
    <property type="entry name" value="Nucleotide-diphospho-sugar transferases"/>
    <property type="match status" value="1"/>
</dbReference>